<name>A0A9D1MTZ7_9FIRM</name>
<gene>
    <name evidence="2" type="ORF">IAD23_02235</name>
</gene>
<dbReference type="InterPro" id="IPR029062">
    <property type="entry name" value="Class_I_gatase-like"/>
</dbReference>
<accession>A0A9D1MTZ7</accession>
<reference evidence="2" key="1">
    <citation type="submission" date="2020-10" db="EMBL/GenBank/DDBJ databases">
        <authorList>
            <person name="Gilroy R."/>
        </authorList>
    </citation>
    <scope>NUCLEOTIDE SEQUENCE</scope>
    <source>
        <strain evidence="2">CHK176-6737</strain>
    </source>
</reference>
<dbReference type="PANTHER" id="PTHR30237:SF4">
    <property type="entry name" value="LD-CARBOXYPEPTIDASE C-TERMINAL DOMAIN-CONTAINING PROTEIN"/>
    <property type="match status" value="1"/>
</dbReference>
<evidence type="ECO:0000259" key="1">
    <source>
        <dbReference type="Pfam" id="PF02016"/>
    </source>
</evidence>
<comment type="caution">
    <text evidence="2">The sequence shown here is derived from an EMBL/GenBank/DDBJ whole genome shotgun (WGS) entry which is preliminary data.</text>
</comment>
<dbReference type="AlphaFoldDB" id="A0A9D1MTZ7"/>
<evidence type="ECO:0000313" key="2">
    <source>
        <dbReference type="EMBL" id="HIU68761.1"/>
    </source>
</evidence>
<evidence type="ECO:0000313" key="3">
    <source>
        <dbReference type="Proteomes" id="UP000824125"/>
    </source>
</evidence>
<feature type="domain" description="LD-carboxypeptidase N-terminal" evidence="1">
    <location>
        <begin position="15"/>
        <end position="95"/>
    </location>
</feature>
<reference evidence="2" key="2">
    <citation type="journal article" date="2021" name="PeerJ">
        <title>Extensive microbial diversity within the chicken gut microbiome revealed by metagenomics and culture.</title>
        <authorList>
            <person name="Gilroy R."/>
            <person name="Ravi A."/>
            <person name="Getino M."/>
            <person name="Pursley I."/>
            <person name="Horton D.L."/>
            <person name="Alikhan N.F."/>
            <person name="Baker D."/>
            <person name="Gharbi K."/>
            <person name="Hall N."/>
            <person name="Watson M."/>
            <person name="Adriaenssens E.M."/>
            <person name="Foster-Nyarko E."/>
            <person name="Jarju S."/>
            <person name="Secka A."/>
            <person name="Antonio M."/>
            <person name="Oren A."/>
            <person name="Chaudhuri R.R."/>
            <person name="La Ragione R."/>
            <person name="Hildebrand F."/>
            <person name="Pallen M.J."/>
        </authorList>
    </citation>
    <scope>NUCLEOTIDE SEQUENCE</scope>
    <source>
        <strain evidence="2">CHK176-6737</strain>
    </source>
</reference>
<organism evidence="2 3">
    <name type="scientific">Candidatus Scybalenecus merdavium</name>
    <dbReference type="NCBI Taxonomy" id="2840939"/>
    <lineage>
        <taxon>Bacteria</taxon>
        <taxon>Bacillati</taxon>
        <taxon>Bacillota</taxon>
        <taxon>Clostridia</taxon>
        <taxon>Eubacteriales</taxon>
        <taxon>Oscillospiraceae</taxon>
        <taxon>Oscillospiraceae incertae sedis</taxon>
        <taxon>Candidatus Scybalenecus</taxon>
    </lineage>
</organism>
<dbReference type="InterPro" id="IPR040449">
    <property type="entry name" value="Peptidase_S66_N"/>
</dbReference>
<dbReference type="SUPFAM" id="SSF52317">
    <property type="entry name" value="Class I glutamine amidotransferase-like"/>
    <property type="match status" value="1"/>
</dbReference>
<dbReference type="InterPro" id="IPR027478">
    <property type="entry name" value="LdcA_N"/>
</dbReference>
<sequence length="119" mass="13239">MDLIKPKKLHKGNTVAAVSPSWGAAGAPDIHWKYRLGIRRLKEEFGLHVTAAPNALKPEDELRDHPKLRADDINWAFQTPEIDAVFCNIGGNDSSTAPFCTRRSCISCATNTAEKTYRF</sequence>
<dbReference type="EMBL" id="DVNM01000012">
    <property type="protein sequence ID" value="HIU68761.1"/>
    <property type="molecule type" value="Genomic_DNA"/>
</dbReference>
<dbReference type="InterPro" id="IPR003507">
    <property type="entry name" value="S66_fam"/>
</dbReference>
<protein>
    <submittedName>
        <fullName evidence="2">LD-carboxypeptidase</fullName>
    </submittedName>
</protein>
<dbReference type="Proteomes" id="UP000824125">
    <property type="component" value="Unassembled WGS sequence"/>
</dbReference>
<proteinExistence type="predicted"/>
<dbReference type="Gene3D" id="3.40.50.10740">
    <property type="entry name" value="Class I glutamine amidotransferase-like"/>
    <property type="match status" value="1"/>
</dbReference>
<dbReference type="PANTHER" id="PTHR30237">
    <property type="entry name" value="MURAMOYLTETRAPEPTIDE CARBOXYPEPTIDASE"/>
    <property type="match status" value="1"/>
</dbReference>
<dbReference type="Pfam" id="PF02016">
    <property type="entry name" value="Peptidase_S66"/>
    <property type="match status" value="1"/>
</dbReference>